<gene>
    <name evidence="1" type="ORF">GCU69_14055</name>
</gene>
<keyword evidence="2" id="KW-1185">Reference proteome</keyword>
<dbReference type="Proteomes" id="UP000621266">
    <property type="component" value="Unassembled WGS sequence"/>
</dbReference>
<proteinExistence type="predicted"/>
<evidence type="ECO:0000313" key="2">
    <source>
        <dbReference type="Proteomes" id="UP000621266"/>
    </source>
</evidence>
<sequence length="55" mass="6185">MTRYGYASRGENASRAVVHRTFALLQQGDVRPLFAQQGESRAGRVAEVDPIRFFT</sequence>
<comment type="caution">
    <text evidence="1">The sequence shown here is derived from an EMBL/GenBank/DDBJ whole genome shotgun (WGS) entry which is preliminary data.</text>
</comment>
<organism evidence="1 2">
    <name type="scientific">Streptomyces lycii</name>
    <dbReference type="NCBI Taxonomy" id="2654337"/>
    <lineage>
        <taxon>Bacteria</taxon>
        <taxon>Bacillati</taxon>
        <taxon>Actinomycetota</taxon>
        <taxon>Actinomycetes</taxon>
        <taxon>Kitasatosporales</taxon>
        <taxon>Streptomycetaceae</taxon>
        <taxon>Streptomyces</taxon>
    </lineage>
</organism>
<protein>
    <submittedName>
        <fullName evidence="1">Uncharacterized protein</fullName>
    </submittedName>
</protein>
<evidence type="ECO:0000313" key="1">
    <source>
        <dbReference type="EMBL" id="KAF4408546.1"/>
    </source>
</evidence>
<dbReference type="EMBL" id="WHPN01000271">
    <property type="protein sequence ID" value="KAF4408546.1"/>
    <property type="molecule type" value="Genomic_DNA"/>
</dbReference>
<accession>A0ABQ7FL97</accession>
<dbReference type="RefSeq" id="WP_156206231.1">
    <property type="nucleotide sequence ID" value="NZ_WHPN01000271.1"/>
</dbReference>
<name>A0ABQ7FL97_9ACTN</name>
<reference evidence="1 2" key="1">
    <citation type="submission" date="2019-10" db="EMBL/GenBank/DDBJ databases">
        <title>Streptomyces tenebrisbrunneis sp.nov., an endogenous actinomycete isolated from of Lycium ruthenicum.</title>
        <authorList>
            <person name="Ma L."/>
        </authorList>
    </citation>
    <scope>NUCLEOTIDE SEQUENCE [LARGE SCALE GENOMIC DNA]</scope>
    <source>
        <strain evidence="1 2">TRM 66187</strain>
    </source>
</reference>